<dbReference type="Proteomes" id="UP000222542">
    <property type="component" value="Unassembled WGS sequence"/>
</dbReference>
<dbReference type="Gramene" id="PHT63803">
    <property type="protein sequence ID" value="PHT63803"/>
    <property type="gene ID" value="T459_32332"/>
</dbReference>
<dbReference type="SMART" id="SM00248">
    <property type="entry name" value="ANK"/>
    <property type="match status" value="3"/>
</dbReference>
<dbReference type="PANTHER" id="PTHR24121">
    <property type="entry name" value="NO MECHANORECEPTOR POTENTIAL C, ISOFORM D-RELATED"/>
    <property type="match status" value="1"/>
</dbReference>
<dbReference type="Pfam" id="PF12796">
    <property type="entry name" value="Ank_2"/>
    <property type="match status" value="1"/>
</dbReference>
<organism evidence="1 2">
    <name type="scientific">Capsicum annuum</name>
    <name type="common">Capsicum pepper</name>
    <dbReference type="NCBI Taxonomy" id="4072"/>
    <lineage>
        <taxon>Eukaryota</taxon>
        <taxon>Viridiplantae</taxon>
        <taxon>Streptophyta</taxon>
        <taxon>Embryophyta</taxon>
        <taxon>Tracheophyta</taxon>
        <taxon>Spermatophyta</taxon>
        <taxon>Magnoliopsida</taxon>
        <taxon>eudicotyledons</taxon>
        <taxon>Gunneridae</taxon>
        <taxon>Pentapetalae</taxon>
        <taxon>asterids</taxon>
        <taxon>lamiids</taxon>
        <taxon>Solanales</taxon>
        <taxon>Solanaceae</taxon>
        <taxon>Solanoideae</taxon>
        <taxon>Capsiceae</taxon>
        <taxon>Capsicum</taxon>
    </lineage>
</organism>
<evidence type="ECO:0000313" key="1">
    <source>
        <dbReference type="EMBL" id="PHT63803.1"/>
    </source>
</evidence>
<sequence>MQNNFRSKARCRSAAYKAASSSVVVQQSLQVLRDFWREEGVTPIDNRGDTILHFLAIHGKKNMAERILRIEKDLVFVQNNLGETPLYVAAANGEKDVFAFLAKYDFSKLTMKRNDGKTILHATVAHDCYGLAIDIVNLYPELVNDRDNDRMTALDMLATKRFSFRSGSSYLFAEIGKTPSVPVQMIETIIYSCKLYLIYYSTKSCGTISSH</sequence>
<proteinExistence type="predicted"/>
<comment type="caution">
    <text evidence="1">The sequence shown here is derived from an EMBL/GenBank/DDBJ whole genome shotgun (WGS) entry which is preliminary data.</text>
</comment>
<protein>
    <submittedName>
        <fullName evidence="1">Uncharacterized protein</fullName>
    </submittedName>
</protein>
<dbReference type="PANTHER" id="PTHR24121:SF15">
    <property type="entry name" value="ANKYRIN REPEAT PROTEIN"/>
    <property type="match status" value="1"/>
</dbReference>
<dbReference type="InterPro" id="IPR036770">
    <property type="entry name" value="Ankyrin_rpt-contain_sf"/>
</dbReference>
<accession>A0A2G2Y218</accession>
<dbReference type="InterPro" id="IPR002110">
    <property type="entry name" value="Ankyrin_rpt"/>
</dbReference>
<dbReference type="Gene3D" id="1.25.40.20">
    <property type="entry name" value="Ankyrin repeat-containing domain"/>
    <property type="match status" value="1"/>
</dbReference>
<dbReference type="SUPFAM" id="SSF48403">
    <property type="entry name" value="Ankyrin repeat"/>
    <property type="match status" value="1"/>
</dbReference>
<dbReference type="OMA" id="HCTISSE"/>
<dbReference type="EMBL" id="AYRZ02000023">
    <property type="protein sequence ID" value="PHT63803.1"/>
    <property type="molecule type" value="Genomic_DNA"/>
</dbReference>
<keyword evidence="2" id="KW-1185">Reference proteome</keyword>
<dbReference type="AlphaFoldDB" id="A0A2G2Y218"/>
<evidence type="ECO:0000313" key="2">
    <source>
        <dbReference type="Proteomes" id="UP000222542"/>
    </source>
</evidence>
<reference evidence="1 2" key="2">
    <citation type="journal article" date="2017" name="Genome Biol.">
        <title>New reference genome sequences of hot pepper reveal the massive evolution of plant disease-resistance genes by retroduplication.</title>
        <authorList>
            <person name="Kim S."/>
            <person name="Park J."/>
            <person name="Yeom S.I."/>
            <person name="Kim Y.M."/>
            <person name="Seo E."/>
            <person name="Kim K.T."/>
            <person name="Kim M.S."/>
            <person name="Lee J.M."/>
            <person name="Cheong K."/>
            <person name="Shin H.S."/>
            <person name="Kim S.B."/>
            <person name="Han K."/>
            <person name="Lee J."/>
            <person name="Park M."/>
            <person name="Lee H.A."/>
            <person name="Lee H.Y."/>
            <person name="Lee Y."/>
            <person name="Oh S."/>
            <person name="Lee J.H."/>
            <person name="Choi E."/>
            <person name="Choi E."/>
            <person name="Lee S.E."/>
            <person name="Jeon J."/>
            <person name="Kim H."/>
            <person name="Choi G."/>
            <person name="Song H."/>
            <person name="Lee J."/>
            <person name="Lee S.C."/>
            <person name="Kwon J.K."/>
            <person name="Lee H.Y."/>
            <person name="Koo N."/>
            <person name="Hong Y."/>
            <person name="Kim R.W."/>
            <person name="Kang W.H."/>
            <person name="Huh J.H."/>
            <person name="Kang B.C."/>
            <person name="Yang T.J."/>
            <person name="Lee Y.H."/>
            <person name="Bennetzen J.L."/>
            <person name="Choi D."/>
        </authorList>
    </citation>
    <scope>NUCLEOTIDE SEQUENCE [LARGE SCALE GENOMIC DNA]</scope>
    <source>
        <strain evidence="2">cv. CM334</strain>
    </source>
</reference>
<reference evidence="1 2" key="1">
    <citation type="journal article" date="2014" name="Nat. Genet.">
        <title>Genome sequence of the hot pepper provides insights into the evolution of pungency in Capsicum species.</title>
        <authorList>
            <person name="Kim S."/>
            <person name="Park M."/>
            <person name="Yeom S.I."/>
            <person name="Kim Y.M."/>
            <person name="Lee J.M."/>
            <person name="Lee H.A."/>
            <person name="Seo E."/>
            <person name="Choi J."/>
            <person name="Cheong K."/>
            <person name="Kim K.T."/>
            <person name="Jung K."/>
            <person name="Lee G.W."/>
            <person name="Oh S.K."/>
            <person name="Bae C."/>
            <person name="Kim S.B."/>
            <person name="Lee H.Y."/>
            <person name="Kim S.Y."/>
            <person name="Kim M.S."/>
            <person name="Kang B.C."/>
            <person name="Jo Y.D."/>
            <person name="Yang H.B."/>
            <person name="Jeong H.J."/>
            <person name="Kang W.H."/>
            <person name="Kwon J.K."/>
            <person name="Shin C."/>
            <person name="Lim J.Y."/>
            <person name="Park J.H."/>
            <person name="Huh J.H."/>
            <person name="Kim J.S."/>
            <person name="Kim B.D."/>
            <person name="Cohen O."/>
            <person name="Paran I."/>
            <person name="Suh M.C."/>
            <person name="Lee S.B."/>
            <person name="Kim Y.K."/>
            <person name="Shin Y."/>
            <person name="Noh S.J."/>
            <person name="Park J."/>
            <person name="Seo Y.S."/>
            <person name="Kwon S.Y."/>
            <person name="Kim H.A."/>
            <person name="Park J.M."/>
            <person name="Kim H.J."/>
            <person name="Choi S.B."/>
            <person name="Bosland P.W."/>
            <person name="Reeves G."/>
            <person name="Jo S.H."/>
            <person name="Lee B.W."/>
            <person name="Cho H.T."/>
            <person name="Choi H.S."/>
            <person name="Lee M.S."/>
            <person name="Yu Y."/>
            <person name="Do Choi Y."/>
            <person name="Park B.S."/>
            <person name="van Deynze A."/>
            <person name="Ashrafi H."/>
            <person name="Hill T."/>
            <person name="Kim W.T."/>
            <person name="Pai H.S."/>
            <person name="Ahn H.K."/>
            <person name="Yeam I."/>
            <person name="Giovannoni J.J."/>
            <person name="Rose J.K."/>
            <person name="Sorensen I."/>
            <person name="Lee S.J."/>
            <person name="Kim R.W."/>
            <person name="Choi I.Y."/>
            <person name="Choi B.S."/>
            <person name="Lim J.S."/>
            <person name="Lee Y.H."/>
            <person name="Choi D."/>
        </authorList>
    </citation>
    <scope>NUCLEOTIDE SEQUENCE [LARGE SCALE GENOMIC DNA]</scope>
    <source>
        <strain evidence="2">cv. CM334</strain>
    </source>
</reference>
<gene>
    <name evidence="1" type="ORF">T459_32332</name>
</gene>
<name>A0A2G2Y218_CAPAN</name>